<dbReference type="InterPro" id="IPR005594">
    <property type="entry name" value="YadA_C"/>
</dbReference>
<proteinExistence type="inferred from homology"/>
<dbReference type="CDD" id="cd12820">
    <property type="entry name" value="LbR_YadA-like"/>
    <property type="match status" value="1"/>
</dbReference>
<feature type="domain" description="Trimeric autotransporter adhesin YadA-like head" evidence="12">
    <location>
        <begin position="169"/>
        <end position="195"/>
    </location>
</feature>
<keyword evidence="5" id="KW-1134">Transmembrane beta strand</keyword>
<keyword evidence="8" id="KW-0653">Protein transport</keyword>
<comment type="similarity">
    <text evidence="3">Belongs to the autotransporter-2 (AT-2) (TC 1.B.40) family.</text>
</comment>
<keyword evidence="7" id="KW-0732">Signal</keyword>
<evidence type="ECO:0000259" key="12">
    <source>
        <dbReference type="Pfam" id="PF05658"/>
    </source>
</evidence>
<evidence type="ECO:0000256" key="10">
    <source>
        <dbReference type="ARBA" id="ARBA00023237"/>
    </source>
</evidence>
<reference evidence="14 15" key="1">
    <citation type="submission" date="2016-12" db="EMBL/GenBank/DDBJ databases">
        <authorList>
            <person name="Song W.-J."/>
            <person name="Kurnit D.M."/>
        </authorList>
    </citation>
    <scope>NUCLEOTIDE SEQUENCE [LARGE SCALE GENOMIC DNA]</scope>
    <source>
        <strain evidence="14 15">STM7296</strain>
    </source>
</reference>
<dbReference type="Pfam" id="PF05662">
    <property type="entry name" value="YadA_stalk"/>
    <property type="match status" value="1"/>
</dbReference>
<evidence type="ECO:0000259" key="13">
    <source>
        <dbReference type="Pfam" id="PF05662"/>
    </source>
</evidence>
<dbReference type="InterPro" id="IPR011049">
    <property type="entry name" value="Serralysin-like_metalloprot_C"/>
</dbReference>
<dbReference type="InterPro" id="IPR045584">
    <property type="entry name" value="Pilin-like"/>
</dbReference>
<evidence type="ECO:0000259" key="11">
    <source>
        <dbReference type="Pfam" id="PF03895"/>
    </source>
</evidence>
<dbReference type="Gene3D" id="3.30.1300.30">
    <property type="entry name" value="GSPII I/J protein-like"/>
    <property type="match status" value="1"/>
</dbReference>
<keyword evidence="6" id="KW-0812">Transmembrane</keyword>
<gene>
    <name evidence="14" type="ORF">BN2475_450003</name>
</gene>
<accession>A0A1N7S8H1</accession>
<dbReference type="Proteomes" id="UP000187012">
    <property type="component" value="Unassembled WGS sequence"/>
</dbReference>
<dbReference type="Pfam" id="PF03895">
    <property type="entry name" value="YadA_anchor"/>
    <property type="match status" value="1"/>
</dbReference>
<dbReference type="GO" id="GO:0015031">
    <property type="term" value="P:protein transport"/>
    <property type="evidence" value="ECO:0007669"/>
    <property type="project" value="UniProtKB-KW"/>
</dbReference>
<comment type="subcellular location">
    <subcellularLocation>
        <location evidence="2">Cell outer membrane</location>
    </subcellularLocation>
    <subcellularLocation>
        <location evidence="1">Cell surface</location>
    </subcellularLocation>
</comment>
<evidence type="ECO:0000256" key="2">
    <source>
        <dbReference type="ARBA" id="ARBA00004442"/>
    </source>
</evidence>
<dbReference type="Pfam" id="PF05658">
    <property type="entry name" value="YadA_head"/>
    <property type="match status" value="4"/>
</dbReference>
<evidence type="ECO:0000256" key="6">
    <source>
        <dbReference type="ARBA" id="ARBA00022692"/>
    </source>
</evidence>
<keyword evidence="15" id="KW-1185">Reference proteome</keyword>
<feature type="domain" description="Trimeric autotransporter adhesin YadA-like C-terminal membrane anchor" evidence="11">
    <location>
        <begin position="279"/>
        <end position="334"/>
    </location>
</feature>
<keyword evidence="4" id="KW-0813">Transport</keyword>
<evidence type="ECO:0000256" key="4">
    <source>
        <dbReference type="ARBA" id="ARBA00022448"/>
    </source>
</evidence>
<dbReference type="EMBL" id="CYGX02000045">
    <property type="protein sequence ID" value="SIT43690.1"/>
    <property type="molecule type" value="Genomic_DNA"/>
</dbReference>
<organism evidence="14 15">
    <name type="scientific">Paraburkholderia ribeironis</name>
    <dbReference type="NCBI Taxonomy" id="1247936"/>
    <lineage>
        <taxon>Bacteria</taxon>
        <taxon>Pseudomonadati</taxon>
        <taxon>Pseudomonadota</taxon>
        <taxon>Betaproteobacteria</taxon>
        <taxon>Burkholderiales</taxon>
        <taxon>Burkholderiaceae</taxon>
        <taxon>Paraburkholderia</taxon>
    </lineage>
</organism>
<dbReference type="AlphaFoldDB" id="A0A1N7S8H1"/>
<evidence type="ECO:0000256" key="1">
    <source>
        <dbReference type="ARBA" id="ARBA00004241"/>
    </source>
</evidence>
<feature type="domain" description="Trimeric autotransporter adhesin YadA-like head" evidence="12">
    <location>
        <begin position="113"/>
        <end position="139"/>
    </location>
</feature>
<evidence type="ECO:0000313" key="15">
    <source>
        <dbReference type="Proteomes" id="UP000187012"/>
    </source>
</evidence>
<evidence type="ECO:0000256" key="9">
    <source>
        <dbReference type="ARBA" id="ARBA00023136"/>
    </source>
</evidence>
<evidence type="ECO:0000313" key="14">
    <source>
        <dbReference type="EMBL" id="SIT43690.1"/>
    </source>
</evidence>
<sequence length="334" mass="32233">MTSLSTGLSTTNGNVASLSTLTSTGFSSLSTGLSTTNSNVASLSTGLSTTNSSVALLSTSVAPLLSASQYATASGATVGMTLEGASNGDGTAQTLGRSGTQVKTVNVATCGSASGMDSTATGLCSTAAGNGATAYGSNSQAVAVNTTAIGFRAVASVAGAVAMGYNAQATGDPTVAIGDSSLAAGNNSVALGASAQATGVNSVALGAGSVANEDNTVSVGSPGNERRITNVAAGVNPTDAVNMSQLQGVQSNVNNVARAAYSGVAMAMAMSGTYMPTLAPGEQELGAGIGQYKGYGAVAMNFKGLSGNGRWSYGAGISTTGHDVGINAGVGWKW</sequence>
<dbReference type="InterPro" id="IPR008640">
    <property type="entry name" value="Adhesin_Head_dom"/>
</dbReference>
<dbReference type="SUPFAM" id="SSF101967">
    <property type="entry name" value="Adhesin YadA, collagen-binding domain"/>
    <property type="match status" value="1"/>
</dbReference>
<dbReference type="GO" id="GO:0009986">
    <property type="term" value="C:cell surface"/>
    <property type="evidence" value="ECO:0007669"/>
    <property type="project" value="UniProtKB-SubCell"/>
</dbReference>
<name>A0A1N7S8H1_9BURK</name>
<feature type="domain" description="Trimeric autotransporter adhesin YadA-like head" evidence="12">
    <location>
        <begin position="197"/>
        <end position="221"/>
    </location>
</feature>
<evidence type="ECO:0000256" key="3">
    <source>
        <dbReference type="ARBA" id="ARBA00005848"/>
    </source>
</evidence>
<dbReference type="SUPFAM" id="SSF54523">
    <property type="entry name" value="Pili subunits"/>
    <property type="match status" value="1"/>
</dbReference>
<feature type="domain" description="Trimeric autotransporter adhesin YadA-like head" evidence="12">
    <location>
        <begin position="143"/>
        <end position="167"/>
    </location>
</feature>
<keyword evidence="10" id="KW-0998">Cell outer membrane</keyword>
<dbReference type="GO" id="GO:0009279">
    <property type="term" value="C:cell outer membrane"/>
    <property type="evidence" value="ECO:0007669"/>
    <property type="project" value="UniProtKB-SubCell"/>
</dbReference>
<dbReference type="Gene3D" id="2.150.10.10">
    <property type="entry name" value="Serralysin-like metalloprotease, C-terminal"/>
    <property type="match status" value="1"/>
</dbReference>
<feature type="domain" description="Trimeric autotransporter adhesin YadA-like stalk" evidence="13">
    <location>
        <begin position="227"/>
        <end position="264"/>
    </location>
</feature>
<keyword evidence="9" id="KW-0472">Membrane</keyword>
<dbReference type="InterPro" id="IPR008635">
    <property type="entry name" value="Coiled_stalk_dom"/>
</dbReference>
<protein>
    <submittedName>
        <fullName evidence="14">Hemagluttinin family protein</fullName>
    </submittedName>
</protein>
<evidence type="ECO:0000256" key="8">
    <source>
        <dbReference type="ARBA" id="ARBA00022927"/>
    </source>
</evidence>
<evidence type="ECO:0000256" key="7">
    <source>
        <dbReference type="ARBA" id="ARBA00022729"/>
    </source>
</evidence>
<evidence type="ECO:0000256" key="5">
    <source>
        <dbReference type="ARBA" id="ARBA00022452"/>
    </source>
</evidence>